<dbReference type="InterPro" id="IPR001789">
    <property type="entry name" value="Sig_transdc_resp-reg_receiver"/>
</dbReference>
<dbReference type="GO" id="GO:0000160">
    <property type="term" value="P:phosphorelay signal transduction system"/>
    <property type="evidence" value="ECO:0007669"/>
    <property type="project" value="InterPro"/>
</dbReference>
<dbReference type="InterPro" id="IPR050595">
    <property type="entry name" value="Bact_response_regulator"/>
</dbReference>
<keyword evidence="2" id="KW-0805">Transcription regulation</keyword>
<dbReference type="InterPro" id="IPR011006">
    <property type="entry name" value="CheY-like_superfamily"/>
</dbReference>
<keyword evidence="7" id="KW-1185">Reference proteome</keyword>
<evidence type="ECO:0000313" key="7">
    <source>
        <dbReference type="Proteomes" id="UP000199048"/>
    </source>
</evidence>
<dbReference type="STRING" id="582667.SAMN05192568_10344"/>
<accession>A0A1I4R9I4</accession>
<keyword evidence="3" id="KW-0804">Transcription</keyword>
<dbReference type="RefSeq" id="WP_092044846.1">
    <property type="nucleotide sequence ID" value="NZ_FOTK01000034.1"/>
</dbReference>
<keyword evidence="1 4" id="KW-0597">Phosphoprotein</keyword>
<dbReference type="PANTHER" id="PTHR44591:SF3">
    <property type="entry name" value="RESPONSE REGULATORY DOMAIN-CONTAINING PROTEIN"/>
    <property type="match status" value="1"/>
</dbReference>
<evidence type="ECO:0000256" key="2">
    <source>
        <dbReference type="ARBA" id="ARBA00023015"/>
    </source>
</evidence>
<evidence type="ECO:0000313" key="6">
    <source>
        <dbReference type="EMBL" id="SFM48543.1"/>
    </source>
</evidence>
<dbReference type="SUPFAM" id="SSF52172">
    <property type="entry name" value="CheY-like"/>
    <property type="match status" value="1"/>
</dbReference>
<dbReference type="Gene3D" id="3.40.50.2300">
    <property type="match status" value="1"/>
</dbReference>
<gene>
    <name evidence="6" type="ORF">SAMN05192568_10344</name>
</gene>
<dbReference type="OrthoDB" id="9784719at2"/>
<protein>
    <submittedName>
        <fullName evidence="6">Response regulator receiver domain-containing protein</fullName>
    </submittedName>
</protein>
<dbReference type="Proteomes" id="UP000199048">
    <property type="component" value="Unassembled WGS sequence"/>
</dbReference>
<dbReference type="PANTHER" id="PTHR44591">
    <property type="entry name" value="STRESS RESPONSE REGULATOR PROTEIN 1"/>
    <property type="match status" value="1"/>
</dbReference>
<dbReference type="SMART" id="SM00448">
    <property type="entry name" value="REC"/>
    <property type="match status" value="1"/>
</dbReference>
<dbReference type="Pfam" id="PF00072">
    <property type="entry name" value="Response_reg"/>
    <property type="match status" value="1"/>
</dbReference>
<dbReference type="AlphaFoldDB" id="A0A1I4R9I4"/>
<sequence length="126" mass="14003">MADAHIPVPFTVLIVEDESLVRMMAVDMLEDAGFQVIEAPTGDAAWIILQSRDDIDVLFTDIEMPGSLNGFGLANRVAEHWPHIRLVITSGRCQLTDEDVPDHGRFVPKPYHATQVFSAFERAGRS</sequence>
<name>A0A1I4R9I4_9HYPH</name>
<evidence type="ECO:0000259" key="5">
    <source>
        <dbReference type="PROSITE" id="PS50110"/>
    </source>
</evidence>
<feature type="modified residue" description="4-aspartylphosphate" evidence="4">
    <location>
        <position position="61"/>
    </location>
</feature>
<organism evidence="6 7">
    <name type="scientific">Methylobacterium pseudosasicola</name>
    <dbReference type="NCBI Taxonomy" id="582667"/>
    <lineage>
        <taxon>Bacteria</taxon>
        <taxon>Pseudomonadati</taxon>
        <taxon>Pseudomonadota</taxon>
        <taxon>Alphaproteobacteria</taxon>
        <taxon>Hyphomicrobiales</taxon>
        <taxon>Methylobacteriaceae</taxon>
        <taxon>Methylobacterium</taxon>
    </lineage>
</organism>
<evidence type="ECO:0000256" key="3">
    <source>
        <dbReference type="ARBA" id="ARBA00023163"/>
    </source>
</evidence>
<evidence type="ECO:0000256" key="1">
    <source>
        <dbReference type="ARBA" id="ARBA00022553"/>
    </source>
</evidence>
<dbReference type="PROSITE" id="PS50110">
    <property type="entry name" value="RESPONSE_REGULATORY"/>
    <property type="match status" value="1"/>
</dbReference>
<proteinExistence type="predicted"/>
<evidence type="ECO:0000256" key="4">
    <source>
        <dbReference type="PROSITE-ProRule" id="PRU00169"/>
    </source>
</evidence>
<feature type="domain" description="Response regulatory" evidence="5">
    <location>
        <begin position="11"/>
        <end position="124"/>
    </location>
</feature>
<reference evidence="7" key="1">
    <citation type="submission" date="2016-10" db="EMBL/GenBank/DDBJ databases">
        <authorList>
            <person name="Varghese N."/>
            <person name="Submissions S."/>
        </authorList>
    </citation>
    <scope>NUCLEOTIDE SEQUENCE [LARGE SCALE GENOMIC DNA]</scope>
    <source>
        <strain evidence="7">BL36</strain>
    </source>
</reference>
<dbReference type="EMBL" id="FOTK01000034">
    <property type="protein sequence ID" value="SFM48543.1"/>
    <property type="molecule type" value="Genomic_DNA"/>
</dbReference>